<accession>A0AA35YD19</accession>
<dbReference type="Pfam" id="PF05042">
    <property type="entry name" value="Caleosin"/>
    <property type="match status" value="1"/>
</dbReference>
<keyword evidence="2" id="KW-0472">Membrane</keyword>
<keyword evidence="2" id="KW-0812">Transmembrane</keyword>
<name>A0AA35YD19_LACSI</name>
<evidence type="ECO:0000256" key="1">
    <source>
        <dbReference type="ARBA" id="ARBA00006765"/>
    </source>
</evidence>
<organism evidence="3 4">
    <name type="scientific">Lactuca saligna</name>
    <name type="common">Willowleaf lettuce</name>
    <dbReference type="NCBI Taxonomy" id="75948"/>
    <lineage>
        <taxon>Eukaryota</taxon>
        <taxon>Viridiplantae</taxon>
        <taxon>Streptophyta</taxon>
        <taxon>Embryophyta</taxon>
        <taxon>Tracheophyta</taxon>
        <taxon>Spermatophyta</taxon>
        <taxon>Magnoliopsida</taxon>
        <taxon>eudicotyledons</taxon>
        <taxon>Gunneridae</taxon>
        <taxon>Pentapetalae</taxon>
        <taxon>asterids</taxon>
        <taxon>campanulids</taxon>
        <taxon>Asterales</taxon>
        <taxon>Asteraceae</taxon>
        <taxon>Cichorioideae</taxon>
        <taxon>Cichorieae</taxon>
        <taxon>Lactucinae</taxon>
        <taxon>Lactuca</taxon>
    </lineage>
</organism>
<evidence type="ECO:0000256" key="2">
    <source>
        <dbReference type="SAM" id="Phobius"/>
    </source>
</evidence>
<sequence>MELNNDSVTMATVAPMAPVTTERPIRSDLESFIPKPYMARAMVAPDIEHPDGTQEHEACNMSVLQQHASFFDQDNNGIIYPWETYIGFRAVGFNIFVSFVAALVINVTFSYPSLPGYIPSLLFPIYISNIQKCKHGSDTATYDTEGRYLPANFENIFSKYGKTMPNKLTFKEIWNMTEGNRVTLDVFGWIMSKLEWGIAYSSAKDDEGYLSKESIRGIFDGSLFEKLAKQKATKGKKIH</sequence>
<comment type="similarity">
    <text evidence="1">Belongs to the caleosin family.</text>
</comment>
<gene>
    <name evidence="3" type="ORF">LSALG_LOCUS9220</name>
</gene>
<dbReference type="AlphaFoldDB" id="A0AA35YD19"/>
<dbReference type="PANTHER" id="PTHR31495:SF37">
    <property type="entry name" value="PLANT SEED PEROXYGENASE"/>
    <property type="match status" value="1"/>
</dbReference>
<dbReference type="EMBL" id="OX465077">
    <property type="protein sequence ID" value="CAI9268816.1"/>
    <property type="molecule type" value="Genomic_DNA"/>
</dbReference>
<dbReference type="Proteomes" id="UP001177003">
    <property type="component" value="Chromosome 1"/>
</dbReference>
<dbReference type="PANTHER" id="PTHR31495">
    <property type="entry name" value="PEROXYGENASE 3-RELATED"/>
    <property type="match status" value="1"/>
</dbReference>
<proteinExistence type="inferred from homology"/>
<protein>
    <recommendedName>
        <fullName evidence="5">Peroxygenase</fullName>
    </recommendedName>
</protein>
<evidence type="ECO:0008006" key="5">
    <source>
        <dbReference type="Google" id="ProtNLM"/>
    </source>
</evidence>
<keyword evidence="4" id="KW-1185">Reference proteome</keyword>
<evidence type="ECO:0000313" key="3">
    <source>
        <dbReference type="EMBL" id="CAI9268816.1"/>
    </source>
</evidence>
<dbReference type="InterPro" id="IPR007736">
    <property type="entry name" value="Caleosin-related"/>
</dbReference>
<reference evidence="3" key="1">
    <citation type="submission" date="2023-04" db="EMBL/GenBank/DDBJ databases">
        <authorList>
            <person name="Vijverberg K."/>
            <person name="Xiong W."/>
            <person name="Schranz E."/>
        </authorList>
    </citation>
    <scope>NUCLEOTIDE SEQUENCE</scope>
</reference>
<dbReference type="GO" id="GO:0005509">
    <property type="term" value="F:calcium ion binding"/>
    <property type="evidence" value="ECO:0007669"/>
    <property type="project" value="TreeGrafter"/>
</dbReference>
<evidence type="ECO:0000313" key="4">
    <source>
        <dbReference type="Proteomes" id="UP001177003"/>
    </source>
</evidence>
<feature type="transmembrane region" description="Helical" evidence="2">
    <location>
        <begin position="91"/>
        <end position="111"/>
    </location>
</feature>
<dbReference type="GO" id="GO:0004497">
    <property type="term" value="F:monooxygenase activity"/>
    <property type="evidence" value="ECO:0007669"/>
    <property type="project" value="TreeGrafter"/>
</dbReference>
<keyword evidence="2" id="KW-1133">Transmembrane helix</keyword>